<evidence type="ECO:0000313" key="3">
    <source>
        <dbReference type="EMBL" id="NJB96265.1"/>
    </source>
</evidence>
<dbReference type="PANTHER" id="PTHR43298:SF2">
    <property type="entry name" value="FMN_FAD EXPORTER YEEO-RELATED"/>
    <property type="match status" value="1"/>
</dbReference>
<dbReference type="GO" id="GO:0005886">
    <property type="term" value="C:plasma membrane"/>
    <property type="evidence" value="ECO:0007669"/>
    <property type="project" value="TreeGrafter"/>
</dbReference>
<keyword evidence="2" id="KW-1133">Transmembrane helix</keyword>
<evidence type="ECO:0000256" key="2">
    <source>
        <dbReference type="SAM" id="Phobius"/>
    </source>
</evidence>
<comment type="caution">
    <text evidence="3">The sequence shown here is derived from an EMBL/GenBank/DDBJ whole genome shotgun (WGS) entry which is preliminary data.</text>
</comment>
<evidence type="ECO:0000313" key="4">
    <source>
        <dbReference type="Proteomes" id="UP000531251"/>
    </source>
</evidence>
<protein>
    <submittedName>
        <fullName evidence="3">MATE family multidrug resistance protein</fullName>
    </submittedName>
</protein>
<sequence length="452" mass="45875">MSVATPLAAETRRLLALAWPVMLTGLNWTILHVTDVVVVGMAGTHQVAALGASRTITFPGIVMGLGALTGILVHVSRADGAGELRQTGRVLHEGLLLALLLGLASMAILFGFAAPLLAGVGVAPDLVAASTPVVRVMALAYPFQLLTIATSFFLEGVSRPARVTVVNLAVLPINALLAWLLATGAWGLPALGAVGAATATAIASALGAIGMLAAAWTLPRAEPRGVRLLGDWGRAETWRGAWALARFGVVPAVASGLELVGFSILIALSTQLGETTAHAFQIVFSIHNVTFAVALGLGSAAGVRAGNAVGEGVPQAAAGRAGIAALLAALATGLLAACLMLVPMLVVARFPAPGEVHAMAATMLLLWAPFILFDGVQVVFVYALRSLGDQVAAGINGILAFFLVTGGLGLWLVQAGLGAQALVLASGLGMVAAALLDGGRLLVVTRRIRSQS</sequence>
<feature type="transmembrane region" description="Helical" evidence="2">
    <location>
        <begin position="95"/>
        <end position="121"/>
    </location>
</feature>
<keyword evidence="2" id="KW-0812">Transmembrane</keyword>
<feature type="transmembrane region" description="Helical" evidence="2">
    <location>
        <begin position="166"/>
        <end position="188"/>
    </location>
</feature>
<dbReference type="RefSeq" id="WP_125978169.1">
    <property type="nucleotide sequence ID" value="NZ_BAAADY010000001.1"/>
</dbReference>
<dbReference type="EMBL" id="JAATJB010000001">
    <property type="protein sequence ID" value="NJB96265.1"/>
    <property type="molecule type" value="Genomic_DNA"/>
</dbReference>
<dbReference type="PANTHER" id="PTHR43298">
    <property type="entry name" value="MULTIDRUG RESISTANCE PROTEIN NORM-RELATED"/>
    <property type="match status" value="1"/>
</dbReference>
<dbReference type="GO" id="GO:0042910">
    <property type="term" value="F:xenobiotic transmembrane transporter activity"/>
    <property type="evidence" value="ECO:0007669"/>
    <property type="project" value="InterPro"/>
</dbReference>
<organism evidence="3 4">
    <name type="scientific">Sphingomonas trueperi</name>
    <dbReference type="NCBI Taxonomy" id="53317"/>
    <lineage>
        <taxon>Bacteria</taxon>
        <taxon>Pseudomonadati</taxon>
        <taxon>Pseudomonadota</taxon>
        <taxon>Alphaproteobacteria</taxon>
        <taxon>Sphingomonadales</taxon>
        <taxon>Sphingomonadaceae</taxon>
        <taxon>Sphingomonas</taxon>
    </lineage>
</organism>
<feature type="transmembrane region" description="Helical" evidence="2">
    <location>
        <begin position="56"/>
        <end position="75"/>
    </location>
</feature>
<dbReference type="Pfam" id="PF01554">
    <property type="entry name" value="MatE"/>
    <property type="match status" value="2"/>
</dbReference>
<dbReference type="InterPro" id="IPR002528">
    <property type="entry name" value="MATE_fam"/>
</dbReference>
<keyword evidence="1" id="KW-0813">Transport</keyword>
<feature type="transmembrane region" description="Helical" evidence="2">
    <location>
        <begin position="419"/>
        <end position="443"/>
    </location>
</feature>
<keyword evidence="4" id="KW-1185">Reference proteome</keyword>
<evidence type="ECO:0000256" key="1">
    <source>
        <dbReference type="ARBA" id="ARBA00022448"/>
    </source>
</evidence>
<feature type="transmembrane region" description="Helical" evidence="2">
    <location>
        <begin position="323"/>
        <end position="346"/>
    </location>
</feature>
<feature type="transmembrane region" description="Helical" evidence="2">
    <location>
        <begin position="280"/>
        <end position="303"/>
    </location>
</feature>
<accession>A0A7X5XWG9</accession>
<feature type="transmembrane region" description="Helical" evidence="2">
    <location>
        <begin position="194"/>
        <end position="218"/>
    </location>
</feature>
<dbReference type="AlphaFoldDB" id="A0A7X5XWG9"/>
<keyword evidence="2" id="KW-0472">Membrane</keyword>
<dbReference type="InterPro" id="IPR050222">
    <property type="entry name" value="MATE_MdtK"/>
</dbReference>
<feature type="transmembrane region" description="Helical" evidence="2">
    <location>
        <begin position="133"/>
        <end position="154"/>
    </location>
</feature>
<dbReference type="GO" id="GO:0015297">
    <property type="term" value="F:antiporter activity"/>
    <property type="evidence" value="ECO:0007669"/>
    <property type="project" value="InterPro"/>
</dbReference>
<reference evidence="3 4" key="1">
    <citation type="submission" date="2020-03" db="EMBL/GenBank/DDBJ databases">
        <title>Genomic Encyclopedia of Type Strains, Phase IV (KMG-IV): sequencing the most valuable type-strain genomes for metagenomic binning, comparative biology and taxonomic classification.</title>
        <authorList>
            <person name="Goeker M."/>
        </authorList>
    </citation>
    <scope>NUCLEOTIDE SEQUENCE [LARGE SCALE GENOMIC DNA]</scope>
    <source>
        <strain evidence="3 4">DSM 7225</strain>
    </source>
</reference>
<dbReference type="Proteomes" id="UP000531251">
    <property type="component" value="Unassembled WGS sequence"/>
</dbReference>
<feature type="transmembrane region" description="Helical" evidence="2">
    <location>
        <begin position="244"/>
        <end position="268"/>
    </location>
</feature>
<gene>
    <name evidence="3" type="ORF">GGR89_000557</name>
</gene>
<feature type="transmembrane region" description="Helical" evidence="2">
    <location>
        <begin position="358"/>
        <end position="384"/>
    </location>
</feature>
<feature type="transmembrane region" description="Helical" evidence="2">
    <location>
        <begin position="391"/>
        <end position="413"/>
    </location>
</feature>
<name>A0A7X5XWG9_9SPHN</name>
<proteinExistence type="predicted"/>